<sequence>MGLGFGINGIWDSPNPINLGGKTVVGLLKKEEIVTFVDESVAEHVLSRWLNATNLDELRAKNSMYYLCKFIRHAFAINYSLRDTEGTKALDKITKDIAVPSRNGKNFASDLKL</sequence>
<organism evidence="1 2">
    <name type="scientific">Rhizophagus irregularis</name>
    <dbReference type="NCBI Taxonomy" id="588596"/>
    <lineage>
        <taxon>Eukaryota</taxon>
        <taxon>Fungi</taxon>
        <taxon>Fungi incertae sedis</taxon>
        <taxon>Mucoromycota</taxon>
        <taxon>Glomeromycotina</taxon>
        <taxon>Glomeromycetes</taxon>
        <taxon>Glomerales</taxon>
        <taxon>Glomeraceae</taxon>
        <taxon>Rhizophagus</taxon>
    </lineage>
</organism>
<dbReference type="AlphaFoldDB" id="A0A2N1MB37"/>
<gene>
    <name evidence="1" type="ORF">RhiirC2_871429</name>
</gene>
<reference evidence="1 2" key="1">
    <citation type="submission" date="2016-04" db="EMBL/GenBank/DDBJ databases">
        <title>Genome analyses suggest a sexual origin of heterokaryosis in a supposedly ancient asexual fungus.</title>
        <authorList>
            <person name="Ropars J."/>
            <person name="Sedzielewska K."/>
            <person name="Noel J."/>
            <person name="Charron P."/>
            <person name="Farinelli L."/>
            <person name="Marton T."/>
            <person name="Kruger M."/>
            <person name="Pelin A."/>
            <person name="Brachmann A."/>
            <person name="Corradi N."/>
        </authorList>
    </citation>
    <scope>NUCLEOTIDE SEQUENCE [LARGE SCALE GENOMIC DNA]</scope>
    <source>
        <strain evidence="1 2">C2</strain>
    </source>
</reference>
<evidence type="ECO:0000313" key="1">
    <source>
        <dbReference type="EMBL" id="PKK58861.1"/>
    </source>
</evidence>
<name>A0A2N1MB37_9GLOM</name>
<dbReference type="Proteomes" id="UP000233469">
    <property type="component" value="Unassembled WGS sequence"/>
</dbReference>
<dbReference type="EMBL" id="LLXL01003343">
    <property type="protein sequence ID" value="PKK58861.1"/>
    <property type="molecule type" value="Genomic_DNA"/>
</dbReference>
<comment type="caution">
    <text evidence="1">The sequence shown here is derived from an EMBL/GenBank/DDBJ whole genome shotgun (WGS) entry which is preliminary data.</text>
</comment>
<reference evidence="1 2" key="2">
    <citation type="submission" date="2017-10" db="EMBL/GenBank/DDBJ databases">
        <title>Extensive intraspecific genome diversity in a model arbuscular mycorrhizal fungus.</title>
        <authorList>
            <person name="Chen E.C.H."/>
            <person name="Morin E."/>
            <person name="Baudet D."/>
            <person name="Noel J."/>
            <person name="Ndikumana S."/>
            <person name="Charron P."/>
            <person name="St-Onge C."/>
            <person name="Giorgi J."/>
            <person name="Grigoriev I.V."/>
            <person name="Roux C."/>
            <person name="Martin F.M."/>
            <person name="Corradi N."/>
        </authorList>
    </citation>
    <scope>NUCLEOTIDE SEQUENCE [LARGE SCALE GENOMIC DNA]</scope>
    <source>
        <strain evidence="1 2">C2</strain>
    </source>
</reference>
<evidence type="ECO:0000313" key="2">
    <source>
        <dbReference type="Proteomes" id="UP000233469"/>
    </source>
</evidence>
<accession>A0A2N1MB37</accession>
<proteinExistence type="predicted"/>
<protein>
    <submittedName>
        <fullName evidence="1">Uncharacterized protein</fullName>
    </submittedName>
</protein>